<proteinExistence type="predicted"/>
<organism evidence="2 3">
    <name type="scientific">Escallonia rubra</name>
    <dbReference type="NCBI Taxonomy" id="112253"/>
    <lineage>
        <taxon>Eukaryota</taxon>
        <taxon>Viridiplantae</taxon>
        <taxon>Streptophyta</taxon>
        <taxon>Embryophyta</taxon>
        <taxon>Tracheophyta</taxon>
        <taxon>Spermatophyta</taxon>
        <taxon>Magnoliopsida</taxon>
        <taxon>eudicotyledons</taxon>
        <taxon>Gunneridae</taxon>
        <taxon>Pentapetalae</taxon>
        <taxon>asterids</taxon>
        <taxon>campanulids</taxon>
        <taxon>Escalloniales</taxon>
        <taxon>Escalloniaceae</taxon>
        <taxon>Escallonia</taxon>
    </lineage>
</organism>
<name>A0AA88QP10_9ASTE</name>
<protein>
    <recommendedName>
        <fullName evidence="1">Ycf2 N-terminal domain-containing protein</fullName>
    </recommendedName>
</protein>
<comment type="caution">
    <text evidence="2">The sequence shown here is derived from an EMBL/GenBank/DDBJ whole genome shotgun (WGS) entry which is preliminary data.</text>
</comment>
<accession>A0AA88QP10</accession>
<keyword evidence="3" id="KW-1185">Reference proteome</keyword>
<sequence length="312" mass="36055">MREISLVITTLLSRAPLMFLSKQKLVSHERALVFRAAGPEELEFGDESPCETGALVFRVIIREDSPVLLFHDWNRGGYKLHRDCESEEKFQEMTDLFTPPLNWTAAYSHDFALYSQANILLRRHQHTLAMSSFNQLSYLPQVPLMFQNLPSPRLGNTKTNSESVITGLAGVPVQGISLWRDLASRRRFSLESISANLQNSSKNNINRILKELYSKEAAAVRATAIFEPYESRFIVALIRRLIDTALQIQLRDWFLQQVLANFHKISQVLRSCSIDRRHFIAQCVILDVYQFHECYNQFVVTYDLFILKTRQI</sequence>
<feature type="domain" description="Ycf2 N-terminal" evidence="1">
    <location>
        <begin position="69"/>
        <end position="103"/>
    </location>
</feature>
<dbReference type="InterPro" id="IPR056777">
    <property type="entry name" value="Ycf2_N"/>
</dbReference>
<dbReference type="EMBL" id="JAVXUO010002540">
    <property type="protein sequence ID" value="KAK2971997.1"/>
    <property type="molecule type" value="Genomic_DNA"/>
</dbReference>
<dbReference type="AlphaFoldDB" id="A0AA88QP10"/>
<evidence type="ECO:0000259" key="1">
    <source>
        <dbReference type="Pfam" id="PF05695"/>
    </source>
</evidence>
<reference evidence="2" key="1">
    <citation type="submission" date="2022-12" db="EMBL/GenBank/DDBJ databases">
        <title>Draft genome assemblies for two species of Escallonia (Escalloniales).</title>
        <authorList>
            <person name="Chanderbali A."/>
            <person name="Dervinis C."/>
            <person name="Anghel I."/>
            <person name="Soltis D."/>
            <person name="Soltis P."/>
            <person name="Zapata F."/>
        </authorList>
    </citation>
    <scope>NUCLEOTIDE SEQUENCE</scope>
    <source>
        <strain evidence="2">UCBG92.1500</strain>
        <tissue evidence="2">Leaf</tissue>
    </source>
</reference>
<gene>
    <name evidence="2" type="ORF">RJ640_005017</name>
</gene>
<dbReference type="Pfam" id="PF05695">
    <property type="entry name" value="Ycf2"/>
    <property type="match status" value="1"/>
</dbReference>
<evidence type="ECO:0000313" key="3">
    <source>
        <dbReference type="Proteomes" id="UP001187471"/>
    </source>
</evidence>
<evidence type="ECO:0000313" key="2">
    <source>
        <dbReference type="EMBL" id="KAK2971997.1"/>
    </source>
</evidence>
<dbReference type="Proteomes" id="UP001187471">
    <property type="component" value="Unassembled WGS sequence"/>
</dbReference>